<dbReference type="PANTHER" id="PTHR38106">
    <property type="entry name" value="RNA CHAPERONE PROQ"/>
    <property type="match status" value="1"/>
</dbReference>
<proteinExistence type="predicted"/>
<name>A0A1G9QBP5_9BURK</name>
<evidence type="ECO:0000313" key="6">
    <source>
        <dbReference type="EMBL" id="SDM07877.1"/>
    </source>
</evidence>
<keyword evidence="2" id="KW-0694">RNA-binding</keyword>
<dbReference type="OrthoDB" id="9180746at2"/>
<dbReference type="RefSeq" id="WP_091566801.1">
    <property type="nucleotide sequence ID" value="NZ_FNHP01000002.1"/>
</dbReference>
<feature type="compositionally biased region" description="Low complexity" evidence="4">
    <location>
        <begin position="81"/>
        <end position="101"/>
    </location>
</feature>
<evidence type="ECO:0000256" key="1">
    <source>
        <dbReference type="ARBA" id="ARBA00022490"/>
    </source>
</evidence>
<dbReference type="GO" id="GO:0033592">
    <property type="term" value="F:RNA strand annealing activity"/>
    <property type="evidence" value="ECO:0007669"/>
    <property type="project" value="InterPro"/>
</dbReference>
<evidence type="ECO:0000256" key="3">
    <source>
        <dbReference type="ARBA" id="ARBA00023186"/>
    </source>
</evidence>
<protein>
    <submittedName>
        <fullName evidence="6">ProQ/FINO family protein</fullName>
    </submittedName>
</protein>
<dbReference type="InterPro" id="IPR023529">
    <property type="entry name" value="ProQ"/>
</dbReference>
<accession>A0A1G9QBP5</accession>
<feature type="region of interest" description="Disordered" evidence="4">
    <location>
        <begin position="292"/>
        <end position="337"/>
    </location>
</feature>
<dbReference type="Pfam" id="PF04352">
    <property type="entry name" value="ProQ"/>
    <property type="match status" value="1"/>
</dbReference>
<dbReference type="InterPro" id="IPR016103">
    <property type="entry name" value="ProQ/FinO"/>
</dbReference>
<reference evidence="7" key="1">
    <citation type="submission" date="2016-10" db="EMBL/GenBank/DDBJ databases">
        <authorList>
            <person name="Varghese N."/>
            <person name="Submissions S."/>
        </authorList>
    </citation>
    <scope>NUCLEOTIDE SEQUENCE [LARGE SCALE GENOMIC DNA]</scope>
    <source>
        <strain evidence="7">EPL6</strain>
    </source>
</reference>
<dbReference type="InterPro" id="IPR036442">
    <property type="entry name" value="ProQ/FinO_sf"/>
</dbReference>
<dbReference type="Proteomes" id="UP000198552">
    <property type="component" value="Unassembled WGS sequence"/>
</dbReference>
<feature type="compositionally biased region" description="Low complexity" evidence="4">
    <location>
        <begin position="297"/>
        <end position="325"/>
    </location>
</feature>
<dbReference type="SUPFAM" id="SSF48657">
    <property type="entry name" value="FinO-like"/>
    <property type="match status" value="1"/>
</dbReference>
<feature type="domain" description="ProQ/FinO" evidence="5">
    <location>
        <begin position="100"/>
        <end position="209"/>
    </location>
</feature>
<evidence type="ECO:0000256" key="4">
    <source>
        <dbReference type="SAM" id="MobiDB-lite"/>
    </source>
</evidence>
<dbReference type="SMART" id="SM00945">
    <property type="entry name" value="ProQ"/>
    <property type="match status" value="1"/>
</dbReference>
<keyword evidence="7" id="KW-1185">Reference proteome</keyword>
<dbReference type="PANTHER" id="PTHR38106:SF1">
    <property type="entry name" value="RNA CHAPERONE PROQ"/>
    <property type="match status" value="1"/>
</dbReference>
<dbReference type="EMBL" id="FNHP01000002">
    <property type="protein sequence ID" value="SDM07877.1"/>
    <property type="molecule type" value="Genomic_DNA"/>
</dbReference>
<dbReference type="STRING" id="1527607.SAMN05428957_102168"/>
<keyword evidence="3" id="KW-0143">Chaperone</keyword>
<evidence type="ECO:0000256" key="2">
    <source>
        <dbReference type="ARBA" id="ARBA00022884"/>
    </source>
</evidence>
<feature type="compositionally biased region" description="Basic residues" evidence="4">
    <location>
        <begin position="69"/>
        <end position="78"/>
    </location>
</feature>
<feature type="compositionally biased region" description="Low complexity" evidence="4">
    <location>
        <begin position="29"/>
        <end position="68"/>
    </location>
</feature>
<dbReference type="AlphaFoldDB" id="A0A1G9QBP5"/>
<organism evidence="6 7">
    <name type="scientific">Oryzisolibacter propanilivorax</name>
    <dbReference type="NCBI Taxonomy" id="1527607"/>
    <lineage>
        <taxon>Bacteria</taxon>
        <taxon>Pseudomonadati</taxon>
        <taxon>Pseudomonadota</taxon>
        <taxon>Betaproteobacteria</taxon>
        <taxon>Burkholderiales</taxon>
        <taxon>Comamonadaceae</taxon>
        <taxon>Oryzisolibacter</taxon>
    </lineage>
</organism>
<dbReference type="GO" id="GO:0010608">
    <property type="term" value="P:post-transcriptional regulation of gene expression"/>
    <property type="evidence" value="ECO:0007669"/>
    <property type="project" value="InterPro"/>
</dbReference>
<evidence type="ECO:0000313" key="7">
    <source>
        <dbReference type="Proteomes" id="UP000198552"/>
    </source>
</evidence>
<sequence>MNDESVNAPLPPAGDAAPAAPAPAPVPAPAAADGASAPAAEGAVPAEGAASDAAAAEASAAAPAGGARRPNRRGRGRGGRPDAAGTAVPAAGAPASGVPGAARRHHPLLDQLAQWHPRLFGAQPLPLKRGIFHDLLAAHAEIDKDALKTALALHTRSTRYLTAVASGQPRHDLAGARVEAMAPEHVHHALLEVFRRRRPRDGEDLQEKLRRRIAQAYEASGLTREAYDLLVRGRDERANALLDEAFAEVAERDARAEALLRAFEASGATPEHFADMYGMDRRQVTQQLARARRLRAPAEPAAEAAAADKAPAAQATAGTTPGTDTYANADMPAAPQD</sequence>
<feature type="region of interest" description="Disordered" evidence="4">
    <location>
        <begin position="1"/>
        <end position="102"/>
    </location>
</feature>
<dbReference type="Gene3D" id="1.10.1710.10">
    <property type="entry name" value="ProQ/FinO domain"/>
    <property type="match status" value="1"/>
</dbReference>
<gene>
    <name evidence="6" type="ORF">SAMN05428957_102168</name>
</gene>
<dbReference type="GO" id="GO:0005829">
    <property type="term" value="C:cytosol"/>
    <property type="evidence" value="ECO:0007669"/>
    <property type="project" value="TreeGrafter"/>
</dbReference>
<evidence type="ECO:0000259" key="5">
    <source>
        <dbReference type="SMART" id="SM00945"/>
    </source>
</evidence>
<dbReference type="GO" id="GO:0034057">
    <property type="term" value="F:RNA strand-exchange activity"/>
    <property type="evidence" value="ECO:0007669"/>
    <property type="project" value="InterPro"/>
</dbReference>
<keyword evidence="1" id="KW-0963">Cytoplasm</keyword>